<feature type="transmembrane region" description="Helical" evidence="5">
    <location>
        <begin position="315"/>
        <end position="337"/>
    </location>
</feature>
<feature type="transmembrane region" description="Helical" evidence="5">
    <location>
        <begin position="134"/>
        <end position="151"/>
    </location>
</feature>
<accession>A0A1H2TDZ3</accession>
<dbReference type="GO" id="GO:0050136">
    <property type="term" value="F:NADH dehydrogenase (quinone) (non-electrogenic) activity"/>
    <property type="evidence" value="ECO:0007669"/>
    <property type="project" value="UniProtKB-UniRule"/>
</dbReference>
<feature type="transmembrane region" description="Helical" evidence="5">
    <location>
        <begin position="290"/>
        <end position="308"/>
    </location>
</feature>
<dbReference type="InterPro" id="IPR001750">
    <property type="entry name" value="ND/Mrp_TM"/>
</dbReference>
<evidence type="ECO:0000256" key="5">
    <source>
        <dbReference type="HAMAP-Rule" id="MF_00445"/>
    </source>
</evidence>
<comment type="subcellular location">
    <subcellularLocation>
        <location evidence="1 5">Cell membrane</location>
        <topology evidence="1 5">Multi-pass membrane protein</topology>
    </subcellularLocation>
    <subcellularLocation>
        <location evidence="6">Membrane</location>
        <topology evidence="6">Multi-pass membrane protein</topology>
    </subcellularLocation>
</comment>
<dbReference type="RefSeq" id="WP_091736568.1">
    <property type="nucleotide sequence ID" value="NZ_FNNQ01000003.1"/>
</dbReference>
<feature type="transmembrane region" description="Helical" evidence="5">
    <location>
        <begin position="111"/>
        <end position="128"/>
    </location>
</feature>
<dbReference type="HAMAP" id="MF_00445">
    <property type="entry name" value="NDH1_NuoN_1"/>
    <property type="match status" value="1"/>
</dbReference>
<keyword evidence="5" id="KW-1003">Cell membrane</keyword>
<feature type="transmembrane region" description="Helical" evidence="5">
    <location>
        <begin position="384"/>
        <end position="412"/>
    </location>
</feature>
<keyword evidence="2 5" id="KW-0812">Transmembrane</keyword>
<dbReference type="NCBIfam" id="TIGR01770">
    <property type="entry name" value="NDH_I_N"/>
    <property type="match status" value="1"/>
</dbReference>
<feature type="transmembrane region" description="Helical" evidence="5">
    <location>
        <begin position="424"/>
        <end position="445"/>
    </location>
</feature>
<dbReference type="GO" id="GO:0008137">
    <property type="term" value="F:NADH dehydrogenase (ubiquinone) activity"/>
    <property type="evidence" value="ECO:0007669"/>
    <property type="project" value="InterPro"/>
</dbReference>
<feature type="transmembrane region" description="Helical" evidence="5">
    <location>
        <begin position="12"/>
        <end position="33"/>
    </location>
</feature>
<feature type="transmembrane region" description="Helical" evidence="5">
    <location>
        <begin position="40"/>
        <end position="60"/>
    </location>
</feature>
<evidence type="ECO:0000256" key="2">
    <source>
        <dbReference type="ARBA" id="ARBA00022692"/>
    </source>
</evidence>
<dbReference type="GO" id="GO:0042773">
    <property type="term" value="P:ATP synthesis coupled electron transport"/>
    <property type="evidence" value="ECO:0007669"/>
    <property type="project" value="InterPro"/>
</dbReference>
<feature type="domain" description="NADH:quinone oxidoreductase/Mrp antiporter transmembrane" evidence="7">
    <location>
        <begin position="128"/>
        <end position="426"/>
    </location>
</feature>
<evidence type="ECO:0000256" key="4">
    <source>
        <dbReference type="ARBA" id="ARBA00023136"/>
    </source>
</evidence>
<keyword evidence="5" id="KW-0813">Transport</keyword>
<keyword evidence="5" id="KW-1278">Translocase</keyword>
<comment type="subunit">
    <text evidence="5">NDH-1 is composed of 14 different subunits. Subunits NuoA, H, J, K, L, M, N constitute the membrane sector of the complex.</text>
</comment>
<evidence type="ECO:0000256" key="3">
    <source>
        <dbReference type="ARBA" id="ARBA00022989"/>
    </source>
</evidence>
<comment type="catalytic activity">
    <reaction evidence="5">
        <text>a quinone + NADH + 5 H(+)(in) = a quinol + NAD(+) + 4 H(+)(out)</text>
        <dbReference type="Rhea" id="RHEA:57888"/>
        <dbReference type="ChEBI" id="CHEBI:15378"/>
        <dbReference type="ChEBI" id="CHEBI:24646"/>
        <dbReference type="ChEBI" id="CHEBI:57540"/>
        <dbReference type="ChEBI" id="CHEBI:57945"/>
        <dbReference type="ChEBI" id="CHEBI:132124"/>
    </reaction>
</comment>
<comment type="similarity">
    <text evidence="5">Belongs to the complex I subunit 2 family.</text>
</comment>
<protein>
    <recommendedName>
        <fullName evidence="5">NADH-quinone oxidoreductase subunit N</fullName>
        <ecNumber evidence="5">7.1.1.-</ecNumber>
    </recommendedName>
    <alternativeName>
        <fullName evidence="5">NADH dehydrogenase I subunit N</fullName>
    </alternativeName>
    <alternativeName>
        <fullName evidence="5">NDH-1 subunit N</fullName>
    </alternativeName>
</protein>
<feature type="transmembrane region" description="Helical" evidence="5">
    <location>
        <begin position="343"/>
        <end position="363"/>
    </location>
</feature>
<dbReference type="EMBL" id="FNNQ01000003">
    <property type="protein sequence ID" value="SDW41987.1"/>
    <property type="molecule type" value="Genomic_DNA"/>
</dbReference>
<dbReference type="GO" id="GO:0005886">
    <property type="term" value="C:plasma membrane"/>
    <property type="evidence" value="ECO:0007669"/>
    <property type="project" value="UniProtKB-SubCell"/>
</dbReference>
<feature type="transmembrane region" description="Helical" evidence="5">
    <location>
        <begin position="80"/>
        <end position="99"/>
    </location>
</feature>
<keyword evidence="5" id="KW-0520">NAD</keyword>
<evidence type="ECO:0000256" key="6">
    <source>
        <dbReference type="RuleBase" id="RU000320"/>
    </source>
</evidence>
<keyword evidence="9" id="KW-1185">Reference proteome</keyword>
<keyword evidence="3 5" id="KW-1133">Transmembrane helix</keyword>
<proteinExistence type="inferred from homology"/>
<reference evidence="8 9" key="1">
    <citation type="submission" date="2016-10" db="EMBL/GenBank/DDBJ databases">
        <authorList>
            <person name="de Groot N.N."/>
        </authorList>
    </citation>
    <scope>NUCLEOTIDE SEQUENCE [LARGE SCALE GENOMIC DNA]</scope>
    <source>
        <strain evidence="8 9">DSM 45610</strain>
    </source>
</reference>
<dbReference type="Proteomes" id="UP000198534">
    <property type="component" value="Unassembled WGS sequence"/>
</dbReference>
<organism evidence="8 9">
    <name type="scientific">Marininema mesophilum</name>
    <dbReference type="NCBI Taxonomy" id="1048340"/>
    <lineage>
        <taxon>Bacteria</taxon>
        <taxon>Bacillati</taxon>
        <taxon>Bacillota</taxon>
        <taxon>Bacilli</taxon>
        <taxon>Bacillales</taxon>
        <taxon>Thermoactinomycetaceae</taxon>
        <taxon>Marininema</taxon>
    </lineage>
</organism>
<dbReference type="PANTHER" id="PTHR22773">
    <property type="entry name" value="NADH DEHYDROGENASE"/>
    <property type="match status" value="1"/>
</dbReference>
<name>A0A1H2TDZ3_9BACL</name>
<evidence type="ECO:0000313" key="8">
    <source>
        <dbReference type="EMBL" id="SDW41987.1"/>
    </source>
</evidence>
<feature type="transmembrane region" description="Helical" evidence="5">
    <location>
        <begin position="466"/>
        <end position="485"/>
    </location>
</feature>
<feature type="transmembrane region" description="Helical" evidence="5">
    <location>
        <begin position="163"/>
        <end position="186"/>
    </location>
</feature>
<gene>
    <name evidence="5" type="primary">nuoN</name>
    <name evidence="8" type="ORF">SAMN05444487_103101</name>
</gene>
<feature type="transmembrane region" description="Helical" evidence="5">
    <location>
        <begin position="209"/>
        <end position="234"/>
    </location>
</feature>
<evidence type="ECO:0000259" key="7">
    <source>
        <dbReference type="Pfam" id="PF00361"/>
    </source>
</evidence>
<evidence type="ECO:0000256" key="1">
    <source>
        <dbReference type="ARBA" id="ARBA00004651"/>
    </source>
</evidence>
<keyword evidence="4 5" id="KW-0472">Membrane</keyword>
<dbReference type="GO" id="GO:0048038">
    <property type="term" value="F:quinone binding"/>
    <property type="evidence" value="ECO:0007669"/>
    <property type="project" value="UniProtKB-KW"/>
</dbReference>
<sequence>MNTLIDYDWTVMAPELTIVVMAAFLSVIDLFLHPNKDRRLFMWPTLIGIVGAMCFVGMSWGKPAYQILADTYRVDDFALAFKMIMLIGTAFITVMSYGAFRKEKGFAEGEYYYLLLTALLGGMVMASSGDLITLFVGLELLSISTYILVGIRKRSVMTNEAAWKNVVLGGVASGFILYGMSFLYGLTGSTNLFTVRDRLGEALTSGYDLYAWLALFLIVFGFGFKVAAAPFHMWVPDVYQGAPTPITAFLAAISKTAAIALILRMFLIGFIPLFQGGRGTVLDEKTGGRVLLILAGLSMIVGTVIALRQQDAKRLLSYSSIAQAGVILVPLASWGPFLFPSTLYYLTGYLFSTVGAFSVLMLIERESRDSHLSSFAGLSRRSPFTALAMTLFLLSLAGIPVTAGFFGKFYILANAVVTGSPEHWAMYLIAGIMLVTTVASYFYYFAIIRMMYFRASQVEEKLRIPVGAMIVISVAAVATLGLGLMPQLVVDILGNVDWGASLAPVK</sequence>
<dbReference type="InterPro" id="IPR010096">
    <property type="entry name" value="NADH-Q_OxRdtase_suN/2"/>
</dbReference>
<dbReference type="EC" id="7.1.1.-" evidence="5"/>
<dbReference type="Pfam" id="PF00361">
    <property type="entry name" value="Proton_antipo_M"/>
    <property type="match status" value="1"/>
</dbReference>
<evidence type="ECO:0000313" key="9">
    <source>
        <dbReference type="Proteomes" id="UP000198534"/>
    </source>
</evidence>
<dbReference type="AlphaFoldDB" id="A0A1H2TDZ3"/>
<keyword evidence="5" id="KW-0874">Quinone</keyword>
<dbReference type="STRING" id="1048340.SAMN05444487_103101"/>
<dbReference type="OrthoDB" id="9811718at2"/>
<feature type="transmembrane region" description="Helical" evidence="5">
    <location>
        <begin position="246"/>
        <end position="270"/>
    </location>
</feature>
<comment type="function">
    <text evidence="5">NDH-1 shuttles electrons from NADH, via FMN and iron-sulfur (Fe-S) centers, to quinones in the respiratory chain. The immediate electron acceptor for the enzyme in this species is believed to be a menaquinone. Couples the redox reaction to proton translocation (for every two electrons transferred, four hydrogen ions are translocated across the cytoplasmic membrane), and thus conserves the redox energy in a proton gradient.</text>
</comment>